<accession>A0ABP8W899</accession>
<dbReference type="Proteomes" id="UP001500325">
    <property type="component" value="Unassembled WGS sequence"/>
</dbReference>
<proteinExistence type="predicted"/>
<comment type="caution">
    <text evidence="1">The sequence shown here is derived from an EMBL/GenBank/DDBJ whole genome shotgun (WGS) entry which is preliminary data.</text>
</comment>
<reference evidence="2" key="1">
    <citation type="journal article" date="2019" name="Int. J. Syst. Evol. Microbiol.">
        <title>The Global Catalogue of Microorganisms (GCM) 10K type strain sequencing project: providing services to taxonomists for standard genome sequencing and annotation.</title>
        <authorList>
            <consortium name="The Broad Institute Genomics Platform"/>
            <consortium name="The Broad Institute Genome Sequencing Center for Infectious Disease"/>
            <person name="Wu L."/>
            <person name="Ma J."/>
        </authorList>
    </citation>
    <scope>NUCLEOTIDE SEQUENCE [LARGE SCALE GENOMIC DNA]</scope>
    <source>
        <strain evidence="2">JCM 18055</strain>
    </source>
</reference>
<sequence>MDPGTGVRRALPYAPGEWTRLVASMVMGLATLAGTARPSALPPGLALECGCHLVAVLDPACRSARRGERHLSPHLVYVTVDPGDVAVLGAAARELGSRLLPHTPGPADPAAPSPVLDPPITGTAAALTVLVPDMTLVHVLLDTDHGSDADVLRRWGADGPVVATPPPEALAAHHRVAARVLHLWRAGLGDDPPCR</sequence>
<organism evidence="1 2">
    <name type="scientific">Pseudonocardia yuanmonensis</name>
    <dbReference type="NCBI Taxonomy" id="1095914"/>
    <lineage>
        <taxon>Bacteria</taxon>
        <taxon>Bacillati</taxon>
        <taxon>Actinomycetota</taxon>
        <taxon>Actinomycetes</taxon>
        <taxon>Pseudonocardiales</taxon>
        <taxon>Pseudonocardiaceae</taxon>
        <taxon>Pseudonocardia</taxon>
    </lineage>
</organism>
<evidence type="ECO:0000313" key="2">
    <source>
        <dbReference type="Proteomes" id="UP001500325"/>
    </source>
</evidence>
<gene>
    <name evidence="1" type="ORF">GCM10023215_17380</name>
</gene>
<dbReference type="RefSeq" id="WP_345379630.1">
    <property type="nucleotide sequence ID" value="NZ_BAABIC010000005.1"/>
</dbReference>
<evidence type="ECO:0000313" key="1">
    <source>
        <dbReference type="EMBL" id="GAA4683504.1"/>
    </source>
</evidence>
<protein>
    <submittedName>
        <fullName evidence="1">Uncharacterized protein</fullName>
    </submittedName>
</protein>
<dbReference type="EMBL" id="BAABIC010000005">
    <property type="protein sequence ID" value="GAA4683504.1"/>
    <property type="molecule type" value="Genomic_DNA"/>
</dbReference>
<name>A0ABP8W899_9PSEU</name>
<keyword evidence="2" id="KW-1185">Reference proteome</keyword>